<evidence type="ECO:0000313" key="2">
    <source>
        <dbReference type="EMBL" id="KAK3236123.1"/>
    </source>
</evidence>
<dbReference type="Proteomes" id="UP001190700">
    <property type="component" value="Unassembled WGS sequence"/>
</dbReference>
<dbReference type="EMBL" id="LGRX02035158">
    <property type="protein sequence ID" value="KAK3236123.1"/>
    <property type="molecule type" value="Genomic_DNA"/>
</dbReference>
<name>A0AAE0EPG0_9CHLO</name>
<reference evidence="2 3" key="1">
    <citation type="journal article" date="2015" name="Genome Biol. Evol.">
        <title>Comparative Genomics of a Bacterivorous Green Alga Reveals Evolutionary Causalities and Consequences of Phago-Mixotrophic Mode of Nutrition.</title>
        <authorList>
            <person name="Burns J.A."/>
            <person name="Paasch A."/>
            <person name="Narechania A."/>
            <person name="Kim E."/>
        </authorList>
    </citation>
    <scope>NUCLEOTIDE SEQUENCE [LARGE SCALE GENOMIC DNA]</scope>
    <source>
        <strain evidence="2 3">PLY_AMNH</strain>
    </source>
</reference>
<comment type="caution">
    <text evidence="2">The sequence shown here is derived from an EMBL/GenBank/DDBJ whole genome shotgun (WGS) entry which is preliminary data.</text>
</comment>
<feature type="compositionally biased region" description="Basic and acidic residues" evidence="1">
    <location>
        <begin position="242"/>
        <end position="262"/>
    </location>
</feature>
<sequence>MRKSWAAKKCAFATFIECLDGVLSAYRPGFAPALLNLDCRLSTEPYDGVCLQLYNIIAQAIHKVADGATRNYVNRLLEDDRSVQNDGRLLLLQLRAKVQLKPFADDDTHLELAKSICISESEDPMQKLALFRKHIRAHYTQCTSFDETQEQHALVDMLQSSQKAAVRVWERPLYLDLVTSFRARQWPLVRSPVPVRCGTGPVGQLRQHTCRHCQGPAHGGQCTLGIIGQHGTHSHGRPFHRCKSDTGDTRLGFDPHRRLTAR</sequence>
<feature type="region of interest" description="Disordered" evidence="1">
    <location>
        <begin position="234"/>
        <end position="262"/>
    </location>
</feature>
<dbReference type="AlphaFoldDB" id="A0AAE0EPG0"/>
<evidence type="ECO:0000256" key="1">
    <source>
        <dbReference type="SAM" id="MobiDB-lite"/>
    </source>
</evidence>
<accession>A0AAE0EPG0</accession>
<organism evidence="2 3">
    <name type="scientific">Cymbomonas tetramitiformis</name>
    <dbReference type="NCBI Taxonomy" id="36881"/>
    <lineage>
        <taxon>Eukaryota</taxon>
        <taxon>Viridiplantae</taxon>
        <taxon>Chlorophyta</taxon>
        <taxon>Pyramimonadophyceae</taxon>
        <taxon>Pyramimonadales</taxon>
        <taxon>Pyramimonadaceae</taxon>
        <taxon>Cymbomonas</taxon>
    </lineage>
</organism>
<keyword evidence="3" id="KW-1185">Reference proteome</keyword>
<evidence type="ECO:0000313" key="3">
    <source>
        <dbReference type="Proteomes" id="UP001190700"/>
    </source>
</evidence>
<gene>
    <name evidence="2" type="ORF">CYMTET_53729</name>
</gene>
<proteinExistence type="predicted"/>
<protein>
    <submittedName>
        <fullName evidence="2">Uncharacterized protein</fullName>
    </submittedName>
</protein>